<evidence type="ECO:0000256" key="5">
    <source>
        <dbReference type="ARBA" id="ARBA00023136"/>
    </source>
</evidence>
<comment type="subcellular location">
    <subcellularLocation>
        <location evidence="1">Membrane</location>
    </subcellularLocation>
</comment>
<name>A0A1F6MSA0_9BACT</name>
<dbReference type="PANTHER" id="PTHR11910">
    <property type="entry name" value="ATP SYNTHASE DELTA CHAIN"/>
    <property type="match status" value="1"/>
</dbReference>
<evidence type="ECO:0000256" key="1">
    <source>
        <dbReference type="ARBA" id="ARBA00004370"/>
    </source>
</evidence>
<evidence type="ECO:0000256" key="6">
    <source>
        <dbReference type="ARBA" id="ARBA00023310"/>
    </source>
</evidence>
<keyword evidence="4" id="KW-0406">Ion transport</keyword>
<dbReference type="InterPro" id="IPR000711">
    <property type="entry name" value="ATPase_OSCP/dsu"/>
</dbReference>
<dbReference type="AlphaFoldDB" id="A0A1F6MSA0"/>
<dbReference type="GO" id="GO:0046933">
    <property type="term" value="F:proton-transporting ATP synthase activity, rotational mechanism"/>
    <property type="evidence" value="ECO:0007669"/>
    <property type="project" value="InterPro"/>
</dbReference>
<keyword evidence="5" id="KW-0472">Membrane</keyword>
<keyword evidence="3" id="KW-0375">Hydrogen ion transport</keyword>
<dbReference type="Proteomes" id="UP000178347">
    <property type="component" value="Unassembled WGS sequence"/>
</dbReference>
<sequence>MTKKISNKQYAQALFGVTKDLKGEKMSDAIKRFVLLLARQHKLKRAEQIIAEYEKCEKKENREVDIAIKTARKLDKTLLEKIKNVFGDKVETKEEVDGSLLGGLVVKTEEKILDGSLRAQLFSLRQKLI</sequence>
<protein>
    <submittedName>
        <fullName evidence="7">Uncharacterized protein</fullName>
    </submittedName>
</protein>
<organism evidence="7 8">
    <name type="scientific">Candidatus Magasanikbacteria bacterium RIFCSPLOWO2_12_FULL_43_12</name>
    <dbReference type="NCBI Taxonomy" id="1798692"/>
    <lineage>
        <taxon>Bacteria</taxon>
        <taxon>Candidatus Magasanikiibacteriota</taxon>
    </lineage>
</organism>
<dbReference type="Pfam" id="PF00213">
    <property type="entry name" value="OSCP"/>
    <property type="match status" value="1"/>
</dbReference>
<evidence type="ECO:0000313" key="8">
    <source>
        <dbReference type="Proteomes" id="UP000178347"/>
    </source>
</evidence>
<dbReference type="PROSITE" id="PS00389">
    <property type="entry name" value="ATPASE_DELTA"/>
    <property type="match status" value="1"/>
</dbReference>
<evidence type="ECO:0000256" key="3">
    <source>
        <dbReference type="ARBA" id="ARBA00022781"/>
    </source>
</evidence>
<dbReference type="InterPro" id="IPR020781">
    <property type="entry name" value="ATPase_OSCP/d_CS"/>
</dbReference>
<proteinExistence type="predicted"/>
<dbReference type="GO" id="GO:0016020">
    <property type="term" value="C:membrane"/>
    <property type="evidence" value="ECO:0007669"/>
    <property type="project" value="UniProtKB-SubCell"/>
</dbReference>
<accession>A0A1F6MSA0</accession>
<reference evidence="7 8" key="1">
    <citation type="journal article" date="2016" name="Nat. Commun.">
        <title>Thousands of microbial genomes shed light on interconnected biogeochemical processes in an aquifer system.</title>
        <authorList>
            <person name="Anantharaman K."/>
            <person name="Brown C.T."/>
            <person name="Hug L.A."/>
            <person name="Sharon I."/>
            <person name="Castelle C.J."/>
            <person name="Probst A.J."/>
            <person name="Thomas B.C."/>
            <person name="Singh A."/>
            <person name="Wilkins M.J."/>
            <person name="Karaoz U."/>
            <person name="Brodie E.L."/>
            <person name="Williams K.H."/>
            <person name="Hubbard S.S."/>
            <person name="Banfield J.F."/>
        </authorList>
    </citation>
    <scope>NUCLEOTIDE SEQUENCE [LARGE SCALE GENOMIC DNA]</scope>
</reference>
<evidence type="ECO:0000256" key="4">
    <source>
        <dbReference type="ARBA" id="ARBA00023065"/>
    </source>
</evidence>
<dbReference type="STRING" id="1798692.A3G00_01040"/>
<gene>
    <name evidence="7" type="ORF">A3G00_01040</name>
</gene>
<dbReference type="EMBL" id="MFQN01000016">
    <property type="protein sequence ID" value="OGH74428.1"/>
    <property type="molecule type" value="Genomic_DNA"/>
</dbReference>
<evidence type="ECO:0000313" key="7">
    <source>
        <dbReference type="EMBL" id="OGH74428.1"/>
    </source>
</evidence>
<evidence type="ECO:0000256" key="2">
    <source>
        <dbReference type="ARBA" id="ARBA00022448"/>
    </source>
</evidence>
<keyword evidence="2" id="KW-0813">Transport</keyword>
<keyword evidence="6" id="KW-0066">ATP synthesis</keyword>
<comment type="caution">
    <text evidence="7">The sequence shown here is derived from an EMBL/GenBank/DDBJ whole genome shotgun (WGS) entry which is preliminary data.</text>
</comment>